<dbReference type="EMBL" id="CP051775">
    <property type="protein sequence ID" value="QJE72675.1"/>
    <property type="molecule type" value="Genomic_DNA"/>
</dbReference>
<evidence type="ECO:0000256" key="6">
    <source>
        <dbReference type="ARBA" id="ARBA00022692"/>
    </source>
</evidence>
<organism evidence="10 11">
    <name type="scientific">Aerophototrophica crusticola</name>
    <dbReference type="NCBI Taxonomy" id="1709002"/>
    <lineage>
        <taxon>Bacteria</taxon>
        <taxon>Pseudomonadati</taxon>
        <taxon>Pseudomonadota</taxon>
        <taxon>Alphaproteobacteria</taxon>
        <taxon>Rhodospirillales</taxon>
        <taxon>Rhodospirillaceae</taxon>
        <taxon>Aerophototrophica</taxon>
    </lineage>
</organism>
<evidence type="ECO:0000313" key="11">
    <source>
        <dbReference type="Proteomes" id="UP000501891"/>
    </source>
</evidence>
<comment type="subcellular location">
    <subcellularLocation>
        <location evidence="2">Cell membrane</location>
        <topology evidence="2">Single-pass membrane protein</topology>
    </subcellularLocation>
</comment>
<dbReference type="PANTHER" id="PTHR35091">
    <property type="entry name" value="FLAGELLAR PROTEIN FLIL"/>
    <property type="match status" value="1"/>
</dbReference>
<keyword evidence="4" id="KW-1003">Cell membrane</keyword>
<evidence type="ECO:0000256" key="7">
    <source>
        <dbReference type="ARBA" id="ARBA00022779"/>
    </source>
</evidence>
<evidence type="ECO:0000313" key="10">
    <source>
        <dbReference type="EMBL" id="QJE72675.1"/>
    </source>
</evidence>
<keyword evidence="9" id="KW-0472">Membrane</keyword>
<evidence type="ECO:0000256" key="5">
    <source>
        <dbReference type="ARBA" id="ARBA00022500"/>
    </source>
</evidence>
<evidence type="ECO:0000256" key="4">
    <source>
        <dbReference type="ARBA" id="ARBA00022475"/>
    </source>
</evidence>
<dbReference type="GO" id="GO:0005886">
    <property type="term" value="C:plasma membrane"/>
    <property type="evidence" value="ECO:0007669"/>
    <property type="project" value="UniProtKB-SubCell"/>
</dbReference>
<comment type="function">
    <text evidence="1">Controls the rotational direction of flagella during chemotaxis.</text>
</comment>
<comment type="similarity">
    <text evidence="3">Belongs to the FliL family.</text>
</comment>
<dbReference type="GO" id="GO:0006935">
    <property type="term" value="P:chemotaxis"/>
    <property type="evidence" value="ECO:0007669"/>
    <property type="project" value="UniProtKB-KW"/>
</dbReference>
<proteinExistence type="inferred from homology"/>
<reference evidence="10" key="1">
    <citation type="submission" date="2020-04" db="EMBL/GenBank/DDBJ databases">
        <title>A desert anoxygenic phototrophic bacterium fixes CO2 using RubisCO under aerobic conditions.</title>
        <authorList>
            <person name="Tang K."/>
        </authorList>
    </citation>
    <scope>NUCLEOTIDE SEQUENCE [LARGE SCALE GENOMIC DNA]</scope>
    <source>
        <strain evidence="10">MIMtkB3</strain>
    </source>
</reference>
<evidence type="ECO:0000256" key="2">
    <source>
        <dbReference type="ARBA" id="ARBA00004162"/>
    </source>
</evidence>
<accession>A0A858R5L2</accession>
<dbReference type="GO" id="GO:0009425">
    <property type="term" value="C:bacterial-type flagellum basal body"/>
    <property type="evidence" value="ECO:0007669"/>
    <property type="project" value="InterPro"/>
</dbReference>
<dbReference type="KEGG" id="acru:HHL28_05790"/>
<sequence length="151" mass="16366">MKKIILLLLALLVLVGAGGGAYFFLFNKPEGEHAEEQAPKKPSGPPSYVTVGPMIVPVVGPTRVEQNVMIVLSLEVENDSKREQVSAQRPRLIDAYVQALYGGIEQGQVVDGQILNIPHVKQKLVEATEKVLGPGMVQDVLIQSVSQRPAF</sequence>
<dbReference type="GO" id="GO:0071978">
    <property type="term" value="P:bacterial-type flagellum-dependent swarming motility"/>
    <property type="evidence" value="ECO:0007669"/>
    <property type="project" value="TreeGrafter"/>
</dbReference>
<keyword evidence="11" id="KW-1185">Reference proteome</keyword>
<evidence type="ECO:0008006" key="12">
    <source>
        <dbReference type="Google" id="ProtNLM"/>
    </source>
</evidence>
<evidence type="ECO:0000256" key="1">
    <source>
        <dbReference type="ARBA" id="ARBA00002254"/>
    </source>
</evidence>
<dbReference type="Proteomes" id="UP000501891">
    <property type="component" value="Chromosome"/>
</dbReference>
<keyword evidence="5" id="KW-0145">Chemotaxis</keyword>
<dbReference type="InterPro" id="IPR005503">
    <property type="entry name" value="FliL"/>
</dbReference>
<gene>
    <name evidence="10" type="ORF">HHL28_05790</name>
</gene>
<evidence type="ECO:0000256" key="9">
    <source>
        <dbReference type="ARBA" id="ARBA00023136"/>
    </source>
</evidence>
<protein>
    <recommendedName>
        <fullName evidence="12">Flagellar protein FliL</fullName>
    </recommendedName>
</protein>
<dbReference type="AlphaFoldDB" id="A0A858R5L2"/>
<keyword evidence="7" id="KW-0283">Flagellar rotation</keyword>
<dbReference type="PANTHER" id="PTHR35091:SF2">
    <property type="entry name" value="FLAGELLAR PROTEIN FLIL"/>
    <property type="match status" value="1"/>
</dbReference>
<evidence type="ECO:0000256" key="3">
    <source>
        <dbReference type="ARBA" id="ARBA00008281"/>
    </source>
</evidence>
<keyword evidence="6" id="KW-0812">Transmembrane</keyword>
<evidence type="ECO:0000256" key="8">
    <source>
        <dbReference type="ARBA" id="ARBA00022989"/>
    </source>
</evidence>
<keyword evidence="8" id="KW-1133">Transmembrane helix</keyword>
<name>A0A858R5L2_9PROT</name>